<name>A0ABY6ZCG3_9BACL</name>
<keyword evidence="2" id="KW-0503">Monooxygenase</keyword>
<dbReference type="PANTHER" id="PTHR37811">
    <property type="entry name" value="BLL5343 PROTEIN"/>
    <property type="match status" value="1"/>
</dbReference>
<keyword evidence="3" id="KW-1185">Reference proteome</keyword>
<dbReference type="PANTHER" id="PTHR37811:SF2">
    <property type="entry name" value="ABM DOMAIN-CONTAINING PROTEIN"/>
    <property type="match status" value="1"/>
</dbReference>
<dbReference type="InterPro" id="IPR052936">
    <property type="entry name" value="Jasmonate_Hydroxylase-like"/>
</dbReference>
<organism evidence="2 3">
    <name type="scientific">Alicyclobacillus fastidiosus</name>
    <dbReference type="NCBI Taxonomy" id="392011"/>
    <lineage>
        <taxon>Bacteria</taxon>
        <taxon>Bacillati</taxon>
        <taxon>Bacillota</taxon>
        <taxon>Bacilli</taxon>
        <taxon>Bacillales</taxon>
        <taxon>Alicyclobacillaceae</taxon>
        <taxon>Alicyclobacillus</taxon>
    </lineage>
</organism>
<dbReference type="EMBL" id="CP104067">
    <property type="protein sequence ID" value="WAH40583.1"/>
    <property type="molecule type" value="Genomic_DNA"/>
</dbReference>
<dbReference type="GO" id="GO:0004497">
    <property type="term" value="F:monooxygenase activity"/>
    <property type="evidence" value="ECO:0007669"/>
    <property type="project" value="UniProtKB-KW"/>
</dbReference>
<gene>
    <name evidence="2" type="ORF">NZD89_20020</name>
</gene>
<evidence type="ECO:0000313" key="2">
    <source>
        <dbReference type="EMBL" id="WAH40583.1"/>
    </source>
</evidence>
<dbReference type="InterPro" id="IPR011008">
    <property type="entry name" value="Dimeric_a/b-barrel"/>
</dbReference>
<dbReference type="RefSeq" id="WP_268004484.1">
    <property type="nucleotide sequence ID" value="NZ_BSUT01000001.1"/>
</dbReference>
<dbReference type="Gene3D" id="3.30.70.100">
    <property type="match status" value="1"/>
</dbReference>
<dbReference type="SUPFAM" id="SSF54909">
    <property type="entry name" value="Dimeric alpha+beta barrel"/>
    <property type="match status" value="1"/>
</dbReference>
<reference evidence="2" key="1">
    <citation type="submission" date="2022-08" db="EMBL/GenBank/DDBJ databases">
        <title>Alicyclobacillus fastidiosus DSM 17978, complete genome.</title>
        <authorList>
            <person name="Wang Q."/>
            <person name="Cai R."/>
            <person name="Wang Z."/>
        </authorList>
    </citation>
    <scope>NUCLEOTIDE SEQUENCE</scope>
    <source>
        <strain evidence="2">DSM 17978</strain>
    </source>
</reference>
<dbReference type="Proteomes" id="UP001164761">
    <property type="component" value="Chromosome"/>
</dbReference>
<accession>A0ABY6ZCG3</accession>
<proteinExistence type="predicted"/>
<evidence type="ECO:0000313" key="3">
    <source>
        <dbReference type="Proteomes" id="UP001164761"/>
    </source>
</evidence>
<protein>
    <submittedName>
        <fullName evidence="2">Antibiotic biosynthesis monooxygenase</fullName>
    </submittedName>
</protein>
<dbReference type="InterPro" id="IPR007138">
    <property type="entry name" value="ABM_dom"/>
</dbReference>
<feature type="domain" description="ABM" evidence="1">
    <location>
        <begin position="17"/>
        <end position="84"/>
    </location>
</feature>
<evidence type="ECO:0000259" key="1">
    <source>
        <dbReference type="Pfam" id="PF03992"/>
    </source>
</evidence>
<keyword evidence="2" id="KW-0560">Oxidoreductase</keyword>
<sequence length="107" mass="12172">MSRITHSISSTPKPPYYAVILTVIPSEDDAGYHEMAENMIQLAKTEEGFLGVESAESDLGIIVSYWNSFAAINRWSQNAFHQSAKSSGKSIWYKMFRTRICKVEQEY</sequence>
<dbReference type="Pfam" id="PF03992">
    <property type="entry name" value="ABM"/>
    <property type="match status" value="1"/>
</dbReference>